<keyword evidence="1" id="KW-1133">Transmembrane helix</keyword>
<dbReference type="PROSITE" id="PS50234">
    <property type="entry name" value="VWFA"/>
    <property type="match status" value="1"/>
</dbReference>
<feature type="domain" description="VWFA" evidence="2">
    <location>
        <begin position="348"/>
        <end position="544"/>
    </location>
</feature>
<dbReference type="Pfam" id="PF13531">
    <property type="entry name" value="SBP_bac_11"/>
    <property type="match status" value="1"/>
</dbReference>
<organism evidence="3 4">
    <name type="scientific">Rhodococcus jostii</name>
    <dbReference type="NCBI Taxonomy" id="132919"/>
    <lineage>
        <taxon>Bacteria</taxon>
        <taxon>Bacillati</taxon>
        <taxon>Actinomycetota</taxon>
        <taxon>Actinomycetes</taxon>
        <taxon>Mycobacteriales</taxon>
        <taxon>Nocardiaceae</taxon>
        <taxon>Rhodococcus</taxon>
    </lineage>
</organism>
<dbReference type="RefSeq" id="WP_317568016.1">
    <property type="nucleotide sequence ID" value="NZ_JAWLKA010000004.1"/>
</dbReference>
<keyword evidence="1" id="KW-0472">Membrane</keyword>
<gene>
    <name evidence="3" type="ORF">R3Q59_08540</name>
</gene>
<proteinExistence type="predicted"/>
<keyword evidence="1" id="KW-0812">Transmembrane</keyword>
<dbReference type="Proteomes" id="UP001185737">
    <property type="component" value="Unassembled WGS sequence"/>
</dbReference>
<name>A0ABU4CAH5_RHOJO</name>
<reference evidence="3 4" key="1">
    <citation type="submission" date="2023-10" db="EMBL/GenBank/DDBJ databases">
        <title>Development of a sustainable strategy for remediation of hydrocarbon-contaminated territories based on the waste exchange concept.</title>
        <authorList>
            <person name="Krivoruchko A."/>
        </authorList>
    </citation>
    <scope>NUCLEOTIDE SEQUENCE [LARGE SCALE GENOMIC DNA]</scope>
    <source>
        <strain evidence="3 4">IEGM 60</strain>
    </source>
</reference>
<comment type="caution">
    <text evidence="3">The sequence shown here is derived from an EMBL/GenBank/DDBJ whole genome shotgun (WGS) entry which is preliminary data.</text>
</comment>
<dbReference type="InterPro" id="IPR002035">
    <property type="entry name" value="VWF_A"/>
</dbReference>
<evidence type="ECO:0000259" key="2">
    <source>
        <dbReference type="PROSITE" id="PS50234"/>
    </source>
</evidence>
<sequence length="550" mass="56195">MAGGRHSSAGQERGGRSPGFYAVCAAVVLGLVASVVVVVHAVRSWADDCDQVTDYTLAADPSIVPALSSILGEAKDTDLGCANVAVSAATSGDVAGRLGKGTDAPDLWIPDTGAWVGKAALTAAGPVEVMTGSIASSPVVLASREEDVPTSPTWLAALQIKDIQLGNPLVTGVAQAPINAALAEGQADPVSAGTVRAALVPLAQEESARTADEPIGEEMLQGVVDHGGVAVATEQSVLEFSDGDGDGARTLTATVPPTGSNFMNFPLVVTSPAPDRHYRATPVARAVAAVLGGEDARAVLAENGFRGPDGSPPADGRGVGRITKLGLEDESALQDALGGWALMALPIRTLVAIDVSGSMETPAGSRSRMDLTVDAALAGNAMFPDSVSAGLWAFSQGLGGGPQDYKEMVPIRRYDTVVDGLTQRQLMAQQAGKVDGLIGGGTGLYDTTLAAFRTVQETYDPRAVNSVIILTDGANEDPDSITKEQLLSILQREMDPARPVIIVTIGITGDADAATLAEISRVSGGSSYVAKDPADIANVFVNALAARGRS</sequence>
<dbReference type="InterPro" id="IPR036465">
    <property type="entry name" value="vWFA_dom_sf"/>
</dbReference>
<evidence type="ECO:0000313" key="4">
    <source>
        <dbReference type="Proteomes" id="UP001185737"/>
    </source>
</evidence>
<protein>
    <submittedName>
        <fullName evidence="3">Substrate-binding and VWA domain-containing protein</fullName>
    </submittedName>
</protein>
<dbReference type="EMBL" id="JAWLKA010000004">
    <property type="protein sequence ID" value="MDV6280549.1"/>
    <property type="molecule type" value="Genomic_DNA"/>
</dbReference>
<evidence type="ECO:0000256" key="1">
    <source>
        <dbReference type="SAM" id="Phobius"/>
    </source>
</evidence>
<accession>A0ABU4CAH5</accession>
<dbReference type="SUPFAM" id="SSF53300">
    <property type="entry name" value="vWA-like"/>
    <property type="match status" value="1"/>
</dbReference>
<dbReference type="Gene3D" id="3.40.50.410">
    <property type="entry name" value="von Willebrand factor, type A domain"/>
    <property type="match status" value="1"/>
</dbReference>
<feature type="transmembrane region" description="Helical" evidence="1">
    <location>
        <begin position="20"/>
        <end position="42"/>
    </location>
</feature>
<keyword evidence="4" id="KW-1185">Reference proteome</keyword>
<evidence type="ECO:0000313" key="3">
    <source>
        <dbReference type="EMBL" id="MDV6280549.1"/>
    </source>
</evidence>